<evidence type="ECO:0000256" key="3">
    <source>
        <dbReference type="SAM" id="MobiDB-lite"/>
    </source>
</evidence>
<dbReference type="Gene3D" id="4.10.60.10">
    <property type="entry name" value="Zinc finger, CCHC-type"/>
    <property type="match status" value="1"/>
</dbReference>
<keyword evidence="1" id="KW-0863">Zinc-finger</keyword>
<dbReference type="InterPro" id="IPR036875">
    <property type="entry name" value="Znf_CCHC_sf"/>
</dbReference>
<keyword evidence="6" id="KW-1185">Reference proteome</keyword>
<gene>
    <name evidence="5" type="ORF">GQ55_4G212100</name>
</gene>
<feature type="compositionally biased region" description="Basic and acidic residues" evidence="3">
    <location>
        <begin position="67"/>
        <end position="76"/>
    </location>
</feature>
<keyword evidence="1" id="KW-0479">Metal-binding</keyword>
<proteinExistence type="predicted"/>
<sequence length="307" mass="35280">MIRAFSVRNITLYTLIRESPNYKKMTPEEVLGKIINHEMMENEAKYVKSLSKGTSSSRGQDIALKANKKEKSKKVVQESSSSDNDSDSSSLDDDDMALLMKNFSKLMRSRNYKGNKRHESSKRRTKRNCYNCGKSGHFIANCPYEKKEDKKEKRKDNKEKKYFTKDKKFFKKKQSGEAHLGKEWDSDDESSNSDEEEVATLAFNKTSLFPNLKDGKNITHTCLMARGGKRKVKIIPCPSPKYTTSDDESTSSSSSENDNDIDMIAMFKNLDKNAIAKFNELMEELNEKNDILEKQENLLILEKKEKP</sequence>
<dbReference type="AlphaFoldDB" id="A0A2T7DZ98"/>
<keyword evidence="1" id="KW-0862">Zinc</keyword>
<feature type="region of interest" description="Disordered" evidence="3">
    <location>
        <begin position="50"/>
        <end position="93"/>
    </location>
</feature>
<dbReference type="Pfam" id="PF00098">
    <property type="entry name" value="zf-CCHC"/>
    <property type="match status" value="1"/>
</dbReference>
<dbReference type="EMBL" id="CM009752">
    <property type="protein sequence ID" value="PUZ60904.1"/>
    <property type="molecule type" value="Genomic_DNA"/>
</dbReference>
<keyword evidence="2" id="KW-0175">Coiled coil</keyword>
<evidence type="ECO:0000256" key="2">
    <source>
        <dbReference type="SAM" id="Coils"/>
    </source>
</evidence>
<organism evidence="5 6">
    <name type="scientific">Panicum hallii var. hallii</name>
    <dbReference type="NCBI Taxonomy" id="1504633"/>
    <lineage>
        <taxon>Eukaryota</taxon>
        <taxon>Viridiplantae</taxon>
        <taxon>Streptophyta</taxon>
        <taxon>Embryophyta</taxon>
        <taxon>Tracheophyta</taxon>
        <taxon>Spermatophyta</taxon>
        <taxon>Magnoliopsida</taxon>
        <taxon>Liliopsida</taxon>
        <taxon>Poales</taxon>
        <taxon>Poaceae</taxon>
        <taxon>PACMAD clade</taxon>
        <taxon>Panicoideae</taxon>
        <taxon>Panicodae</taxon>
        <taxon>Paniceae</taxon>
        <taxon>Panicinae</taxon>
        <taxon>Panicum</taxon>
        <taxon>Panicum sect. Panicum</taxon>
    </lineage>
</organism>
<dbReference type="InterPro" id="IPR001878">
    <property type="entry name" value="Znf_CCHC"/>
</dbReference>
<dbReference type="GO" id="GO:0008270">
    <property type="term" value="F:zinc ion binding"/>
    <property type="evidence" value="ECO:0007669"/>
    <property type="project" value="UniProtKB-KW"/>
</dbReference>
<feature type="region of interest" description="Disordered" evidence="3">
    <location>
        <begin position="234"/>
        <end position="258"/>
    </location>
</feature>
<evidence type="ECO:0000256" key="1">
    <source>
        <dbReference type="PROSITE-ProRule" id="PRU00047"/>
    </source>
</evidence>
<name>A0A2T7DZ98_9POAL</name>
<dbReference type="SMART" id="SM00343">
    <property type="entry name" value="ZnF_C2HC"/>
    <property type="match status" value="1"/>
</dbReference>
<feature type="domain" description="CCHC-type" evidence="4">
    <location>
        <begin position="129"/>
        <end position="143"/>
    </location>
</feature>
<dbReference type="STRING" id="1504633.A0A2T7DZ98"/>
<feature type="region of interest" description="Disordered" evidence="3">
    <location>
        <begin position="108"/>
        <end position="127"/>
    </location>
</feature>
<dbReference type="PROSITE" id="PS50158">
    <property type="entry name" value="ZF_CCHC"/>
    <property type="match status" value="1"/>
</dbReference>
<dbReference type="GO" id="GO:0003676">
    <property type="term" value="F:nucleic acid binding"/>
    <property type="evidence" value="ECO:0007669"/>
    <property type="project" value="InterPro"/>
</dbReference>
<dbReference type="Gramene" id="PUZ60904">
    <property type="protein sequence ID" value="PUZ60904"/>
    <property type="gene ID" value="GQ55_4G212100"/>
</dbReference>
<accession>A0A2T7DZ98</accession>
<feature type="compositionally biased region" description="Acidic residues" evidence="3">
    <location>
        <begin position="84"/>
        <end position="93"/>
    </location>
</feature>
<protein>
    <recommendedName>
        <fullName evidence="4">CCHC-type domain-containing protein</fullName>
    </recommendedName>
</protein>
<feature type="coiled-coil region" evidence="2">
    <location>
        <begin position="268"/>
        <end position="302"/>
    </location>
</feature>
<evidence type="ECO:0000313" key="6">
    <source>
        <dbReference type="Proteomes" id="UP000244336"/>
    </source>
</evidence>
<evidence type="ECO:0000259" key="4">
    <source>
        <dbReference type="PROSITE" id="PS50158"/>
    </source>
</evidence>
<evidence type="ECO:0000313" key="5">
    <source>
        <dbReference type="EMBL" id="PUZ60904.1"/>
    </source>
</evidence>
<dbReference type="Proteomes" id="UP000244336">
    <property type="component" value="Chromosome 4"/>
</dbReference>
<dbReference type="SUPFAM" id="SSF57756">
    <property type="entry name" value="Retrovirus zinc finger-like domains"/>
    <property type="match status" value="1"/>
</dbReference>
<reference evidence="5 6" key="1">
    <citation type="submission" date="2018-04" db="EMBL/GenBank/DDBJ databases">
        <title>WGS assembly of Panicum hallii var. hallii HAL2.</title>
        <authorList>
            <person name="Lovell J."/>
            <person name="Jenkins J."/>
            <person name="Lowry D."/>
            <person name="Mamidi S."/>
            <person name="Sreedasyam A."/>
            <person name="Weng X."/>
            <person name="Barry K."/>
            <person name="Bonette J."/>
            <person name="Campitelli B."/>
            <person name="Daum C."/>
            <person name="Gordon S."/>
            <person name="Gould B."/>
            <person name="Lipzen A."/>
            <person name="MacQueen A."/>
            <person name="Palacio-Mejia J."/>
            <person name="Plott C."/>
            <person name="Shakirov E."/>
            <person name="Shu S."/>
            <person name="Yoshinaga Y."/>
            <person name="Zane M."/>
            <person name="Rokhsar D."/>
            <person name="Grimwood J."/>
            <person name="Schmutz J."/>
            <person name="Juenger T."/>
        </authorList>
    </citation>
    <scope>NUCLEOTIDE SEQUENCE [LARGE SCALE GENOMIC DNA]</scope>
    <source>
        <strain evidence="6">cv. HAL2</strain>
    </source>
</reference>
<dbReference type="OrthoDB" id="785014at2759"/>